<dbReference type="PRINTS" id="PR01874">
    <property type="entry name" value="DNAREPAIRADA"/>
</dbReference>
<evidence type="ECO:0000256" key="1">
    <source>
        <dbReference type="ARBA" id="ARBA00008428"/>
    </source>
</evidence>
<evidence type="ECO:0000256" key="3">
    <source>
        <dbReference type="ARBA" id="ARBA00022705"/>
    </source>
</evidence>
<dbReference type="PANTHER" id="PTHR30153:SF2">
    <property type="entry name" value="REPLICATIVE DNA HELICASE"/>
    <property type="match status" value="1"/>
</dbReference>
<dbReference type="SUPFAM" id="SSF48024">
    <property type="entry name" value="N-terminal domain of DnaB helicase"/>
    <property type="match status" value="1"/>
</dbReference>
<dbReference type="GO" id="GO:0003677">
    <property type="term" value="F:DNA binding"/>
    <property type="evidence" value="ECO:0007669"/>
    <property type="project" value="UniProtKB-KW"/>
</dbReference>
<dbReference type="EMBL" id="JANFYS010000001">
    <property type="protein sequence ID" value="MCQ4769016.1"/>
    <property type="molecule type" value="Genomic_DNA"/>
</dbReference>
<dbReference type="GO" id="GO:0006269">
    <property type="term" value="P:DNA replication, synthesis of primer"/>
    <property type="evidence" value="ECO:0007669"/>
    <property type="project" value="UniProtKB-KW"/>
</dbReference>
<evidence type="ECO:0000313" key="13">
    <source>
        <dbReference type="EMBL" id="MCQ4769016.1"/>
    </source>
</evidence>
<keyword evidence="4" id="KW-0547">Nucleotide-binding</keyword>
<evidence type="ECO:0000259" key="12">
    <source>
        <dbReference type="PROSITE" id="PS51199"/>
    </source>
</evidence>
<proteinExistence type="inferred from homology"/>
<evidence type="ECO:0000256" key="7">
    <source>
        <dbReference type="ARBA" id="ARBA00022840"/>
    </source>
</evidence>
<dbReference type="Pfam" id="PF03796">
    <property type="entry name" value="DnaB_C"/>
    <property type="match status" value="1"/>
</dbReference>
<dbReference type="InterPro" id="IPR003593">
    <property type="entry name" value="AAA+_ATPase"/>
</dbReference>
<dbReference type="Proteomes" id="UP001204562">
    <property type="component" value="Unassembled WGS sequence"/>
</dbReference>
<dbReference type="GO" id="GO:0005524">
    <property type="term" value="F:ATP binding"/>
    <property type="evidence" value="ECO:0007669"/>
    <property type="project" value="UniProtKB-KW"/>
</dbReference>
<dbReference type="EC" id="5.6.2.3" evidence="10"/>
<dbReference type="Gene3D" id="3.40.50.300">
    <property type="entry name" value="P-loop containing nucleotide triphosphate hydrolases"/>
    <property type="match status" value="1"/>
</dbReference>
<keyword evidence="7" id="KW-0067">ATP-binding</keyword>
<evidence type="ECO:0000256" key="11">
    <source>
        <dbReference type="ARBA" id="ARBA00048954"/>
    </source>
</evidence>
<keyword evidence="3" id="KW-0235">DNA replication</keyword>
<evidence type="ECO:0000256" key="9">
    <source>
        <dbReference type="ARBA" id="ARBA00023235"/>
    </source>
</evidence>
<dbReference type="PROSITE" id="PS51199">
    <property type="entry name" value="SF4_HELICASE"/>
    <property type="match status" value="1"/>
</dbReference>
<comment type="caution">
    <text evidence="13">The sequence shown here is derived from an EMBL/GenBank/DDBJ whole genome shotgun (WGS) entry which is preliminary data.</text>
</comment>
<evidence type="ECO:0000256" key="5">
    <source>
        <dbReference type="ARBA" id="ARBA00022801"/>
    </source>
</evidence>
<comment type="catalytic activity">
    <reaction evidence="11">
        <text>ATP + H2O = ADP + phosphate + H(+)</text>
        <dbReference type="Rhea" id="RHEA:13065"/>
        <dbReference type="ChEBI" id="CHEBI:15377"/>
        <dbReference type="ChEBI" id="CHEBI:15378"/>
        <dbReference type="ChEBI" id="CHEBI:30616"/>
        <dbReference type="ChEBI" id="CHEBI:43474"/>
        <dbReference type="ChEBI" id="CHEBI:456216"/>
        <dbReference type="EC" id="5.6.2.3"/>
    </reaction>
</comment>
<gene>
    <name evidence="13" type="ORF">NE579_00865</name>
    <name evidence="14" type="ORF">NE579_01140</name>
</gene>
<evidence type="ECO:0000256" key="10">
    <source>
        <dbReference type="ARBA" id="ARBA00044969"/>
    </source>
</evidence>
<keyword evidence="8" id="KW-0238">DNA-binding</keyword>
<evidence type="ECO:0000256" key="6">
    <source>
        <dbReference type="ARBA" id="ARBA00022806"/>
    </source>
</evidence>
<dbReference type="GO" id="GO:0043139">
    <property type="term" value="F:5'-3' DNA helicase activity"/>
    <property type="evidence" value="ECO:0007669"/>
    <property type="project" value="UniProtKB-EC"/>
</dbReference>
<dbReference type="InterPro" id="IPR027417">
    <property type="entry name" value="P-loop_NTPase"/>
</dbReference>
<dbReference type="SUPFAM" id="SSF52540">
    <property type="entry name" value="P-loop containing nucleoside triphosphate hydrolases"/>
    <property type="match status" value="1"/>
</dbReference>
<evidence type="ECO:0000313" key="14">
    <source>
        <dbReference type="EMBL" id="MCQ4769069.1"/>
    </source>
</evidence>
<dbReference type="AlphaFoldDB" id="A0AAW5JG69"/>
<dbReference type="EMBL" id="JANFYS010000001">
    <property type="protein sequence ID" value="MCQ4769069.1"/>
    <property type="molecule type" value="Genomic_DNA"/>
</dbReference>
<keyword evidence="9" id="KW-0413">Isomerase</keyword>
<keyword evidence="2" id="KW-0639">Primosome</keyword>
<dbReference type="InterPro" id="IPR016136">
    <property type="entry name" value="DNA_helicase_N/primase_C"/>
</dbReference>
<dbReference type="InterPro" id="IPR007693">
    <property type="entry name" value="DNA_helicase_DnaB-like_N"/>
</dbReference>
<name>A0AAW5JG69_9FIRM</name>
<evidence type="ECO:0000256" key="8">
    <source>
        <dbReference type="ARBA" id="ARBA00023125"/>
    </source>
</evidence>
<evidence type="ECO:0000256" key="4">
    <source>
        <dbReference type="ARBA" id="ARBA00022741"/>
    </source>
</evidence>
<protein>
    <recommendedName>
        <fullName evidence="10">DNA 5'-3' helicase</fullName>
        <ecNumber evidence="10">5.6.2.3</ecNumber>
    </recommendedName>
</protein>
<accession>A0AAW5JG69</accession>
<evidence type="ECO:0000313" key="15">
    <source>
        <dbReference type="Proteomes" id="UP001204562"/>
    </source>
</evidence>
<dbReference type="InterPro" id="IPR036185">
    <property type="entry name" value="DNA_heli_DnaB-like_N_sf"/>
</dbReference>
<dbReference type="GO" id="GO:0016787">
    <property type="term" value="F:hydrolase activity"/>
    <property type="evidence" value="ECO:0007669"/>
    <property type="project" value="UniProtKB-KW"/>
</dbReference>
<reference evidence="13" key="1">
    <citation type="submission" date="2022-06" db="EMBL/GenBank/DDBJ databases">
        <title>Isolation of gut microbiota from human fecal samples.</title>
        <authorList>
            <person name="Pamer E.G."/>
            <person name="Barat B."/>
            <person name="Waligurski E."/>
            <person name="Medina S."/>
            <person name="Paddock L."/>
            <person name="Mostad J."/>
        </authorList>
    </citation>
    <scope>NUCLEOTIDE SEQUENCE</scope>
    <source>
        <strain evidence="13">DFI.9.91</strain>
    </source>
</reference>
<dbReference type="SMART" id="SM00382">
    <property type="entry name" value="AAA"/>
    <property type="match status" value="1"/>
</dbReference>
<feature type="domain" description="SF4 helicase" evidence="12">
    <location>
        <begin position="161"/>
        <end position="423"/>
    </location>
</feature>
<dbReference type="PANTHER" id="PTHR30153">
    <property type="entry name" value="REPLICATIVE DNA HELICASE DNAB"/>
    <property type="match status" value="1"/>
</dbReference>
<comment type="similarity">
    <text evidence="1">Belongs to the helicase family. DnaB subfamily.</text>
</comment>
<dbReference type="RefSeq" id="WP_256302929.1">
    <property type="nucleotide sequence ID" value="NZ_JANFYS010000001.1"/>
</dbReference>
<sequence>MTANGISPEVSLAGSILIDPRCLDEIRRTVTPELFGDPRCRAIFEAACELSDEGRTVDPVTIRERAGEWDDGFAAQAMQVTLTAANVGAYCAALHTEFLRRELVSGIDTAKLELLSGQDPLAEAAELLTLAENVTRGNYEAGVVSARDAAMELLEDLERVDSGYQPLVESGFRELDQTLGGGFIREGLYILAARPGCGKTTLATAITERMLERGRRVLFVSLEMSRKQLTARRVAADVGAVTAFQVLRGALTDEQRNAVTESLVKLSKRPLAFNRKGSLDVGEIQFLAKQNRSDMVVIDYLGLMRHKDGKSLYEKVTATSNGLKRMARALGVPVLCLAQLNREADREKPGTPPRLSDLRDSGAIEQDADGVLLIHKPLLEDVGEYDATPMEVTVAKNRHGRTGKVEFTWYMRNGRILEVYRRG</sequence>
<dbReference type="Pfam" id="PF00772">
    <property type="entry name" value="DnaB"/>
    <property type="match status" value="1"/>
</dbReference>
<dbReference type="InterPro" id="IPR007694">
    <property type="entry name" value="DNA_helicase_DnaB-like_C"/>
</dbReference>
<keyword evidence="6" id="KW-0347">Helicase</keyword>
<evidence type="ECO:0000256" key="2">
    <source>
        <dbReference type="ARBA" id="ARBA00022515"/>
    </source>
</evidence>
<dbReference type="Gene3D" id="1.10.860.10">
    <property type="entry name" value="DNAb Helicase, Chain A"/>
    <property type="match status" value="1"/>
</dbReference>
<organism evidence="13 15">
    <name type="scientific">Intestinimonas massiliensis</name>
    <name type="common">ex Afouda et al. 2020</name>
    <dbReference type="NCBI Taxonomy" id="1673721"/>
    <lineage>
        <taxon>Bacteria</taxon>
        <taxon>Bacillati</taxon>
        <taxon>Bacillota</taxon>
        <taxon>Clostridia</taxon>
        <taxon>Eubacteriales</taxon>
        <taxon>Intestinimonas</taxon>
    </lineage>
</organism>
<keyword evidence="5" id="KW-0378">Hydrolase</keyword>
<dbReference type="GO" id="GO:0005829">
    <property type="term" value="C:cytosol"/>
    <property type="evidence" value="ECO:0007669"/>
    <property type="project" value="TreeGrafter"/>
</dbReference>
<dbReference type="GO" id="GO:1990077">
    <property type="term" value="C:primosome complex"/>
    <property type="evidence" value="ECO:0007669"/>
    <property type="project" value="UniProtKB-KW"/>
</dbReference>